<proteinExistence type="predicted"/>
<protein>
    <submittedName>
        <fullName evidence="1">XK- protein 6</fullName>
    </submittedName>
</protein>
<dbReference type="STRING" id="79923.G7YFK4"/>
<dbReference type="Proteomes" id="UP000286415">
    <property type="component" value="Unassembled WGS sequence"/>
</dbReference>
<dbReference type="InterPro" id="IPR050895">
    <property type="entry name" value="XK-related_scramblase"/>
</dbReference>
<comment type="caution">
    <text evidence="1">The sequence shown here is derived from an EMBL/GenBank/DDBJ whole genome shotgun (WGS) entry which is preliminary data.</text>
</comment>
<dbReference type="EMBL" id="NIRI02000056">
    <property type="protein sequence ID" value="KAG5442651.1"/>
    <property type="molecule type" value="Genomic_DNA"/>
</dbReference>
<dbReference type="OrthoDB" id="6136301at2759"/>
<keyword evidence="2" id="KW-1185">Reference proteome</keyword>
<reference evidence="1 2" key="2">
    <citation type="journal article" date="2021" name="Genomics">
        <title>High-quality reference genome for Clonorchis sinensis.</title>
        <authorList>
            <person name="Young N.D."/>
            <person name="Stroehlein A.J."/>
            <person name="Kinkar L."/>
            <person name="Wang T."/>
            <person name="Sohn W.M."/>
            <person name="Chang B.C.H."/>
            <person name="Kaur P."/>
            <person name="Weisz D."/>
            <person name="Dudchenko O."/>
            <person name="Aiden E.L."/>
            <person name="Korhonen P.K."/>
            <person name="Gasser R.B."/>
        </authorList>
    </citation>
    <scope>NUCLEOTIDE SEQUENCE [LARGE SCALE GENOMIC DNA]</scope>
    <source>
        <strain evidence="1">Cs-k2</strain>
    </source>
</reference>
<reference evidence="1 2" key="1">
    <citation type="journal article" date="2018" name="Biotechnol. Adv.">
        <title>Improved genomic resources and new bioinformatic workflow for the carcinogenic parasite Clonorchis sinensis: Biotechnological implications.</title>
        <authorList>
            <person name="Wang D."/>
            <person name="Korhonen P.K."/>
            <person name="Gasser R.B."/>
            <person name="Young N.D."/>
        </authorList>
    </citation>
    <scope>NUCLEOTIDE SEQUENCE [LARGE SCALE GENOMIC DNA]</scope>
    <source>
        <strain evidence="1">Cs-k2</strain>
    </source>
</reference>
<sequence>MFRAETGEAHNSEKFPAATTGVGQSAFSCKSLVTRRSWLAPTTWAKFPSRRPAAQVRHAIPLEEKDSPAAWVGDFVDTAVPLRQVEPTPTVYRPTPETRTHADAPVDNQEALLEFLKVHGFRPHQLILFLFSLITYVSDICSDAYLVYAYHRQGDYYWSYMTLALLIIPAMVMTAFSLAWYVLDRKVNVDPPRTCRVWTLRLFFHGLQLAPIVRLADAVYYGLASRRAELSLAMAVQYTQLMLYEDADSAMLRMIECFMEAAPQLLLQLYIIITQGTPEHKFQLVAQIVSCFTSWLSLSWSLTHYQTALRRSRVEKANLTWLGSVLFFLWKSLMLASRILALALFGAIVQGMWFGLGLGLHWLLSVGWLVTRGTTFCSPNPRTFTEFLFDMVLGAVYCFDVVNVREGHSRLWYLTCYTAIGLENLLATFLWLVFSSTEVTVPLSPQHKWMLRPPNLSSWIRTVPQWVLPVCVTGSFILGVWMMLTYYVFAHPSKNIKMCVPCDVLFDCNAVPTIHSVASVPPMDMKASEPTETPNDAEYYELKIANET</sequence>
<dbReference type="Pfam" id="PF09815">
    <property type="entry name" value="XK-related"/>
    <property type="match status" value="1"/>
</dbReference>
<dbReference type="GO" id="GO:0070782">
    <property type="term" value="P:phosphatidylserine exposure on apoptotic cell surface"/>
    <property type="evidence" value="ECO:0007669"/>
    <property type="project" value="TreeGrafter"/>
</dbReference>
<evidence type="ECO:0000313" key="1">
    <source>
        <dbReference type="EMBL" id="KAG5442651.1"/>
    </source>
</evidence>
<dbReference type="InterPro" id="IPR018629">
    <property type="entry name" value="XK-rel"/>
</dbReference>
<accession>A0A8T1M1L6</accession>
<dbReference type="PANTHER" id="PTHR16024:SF6">
    <property type="entry name" value="XK-RELATED PROTEIN"/>
    <property type="match status" value="1"/>
</dbReference>
<name>A0A8T1M1L6_CLOSI</name>
<dbReference type="PROSITE" id="PS51257">
    <property type="entry name" value="PROKAR_LIPOPROTEIN"/>
    <property type="match status" value="1"/>
</dbReference>
<dbReference type="GO" id="GO:0005886">
    <property type="term" value="C:plasma membrane"/>
    <property type="evidence" value="ECO:0007669"/>
    <property type="project" value="UniProtKB-SubCell"/>
</dbReference>
<dbReference type="PANTHER" id="PTHR16024">
    <property type="entry name" value="XK-RELATED PROTEIN"/>
    <property type="match status" value="1"/>
</dbReference>
<dbReference type="GO" id="GO:0043652">
    <property type="term" value="P:engulfment of apoptotic cell"/>
    <property type="evidence" value="ECO:0007669"/>
    <property type="project" value="TreeGrafter"/>
</dbReference>
<dbReference type="GO" id="GO:1902742">
    <property type="term" value="P:apoptotic process involved in development"/>
    <property type="evidence" value="ECO:0007669"/>
    <property type="project" value="TreeGrafter"/>
</dbReference>
<organism evidence="1 2">
    <name type="scientific">Clonorchis sinensis</name>
    <name type="common">Chinese liver fluke</name>
    <dbReference type="NCBI Taxonomy" id="79923"/>
    <lineage>
        <taxon>Eukaryota</taxon>
        <taxon>Metazoa</taxon>
        <taxon>Spiralia</taxon>
        <taxon>Lophotrochozoa</taxon>
        <taxon>Platyhelminthes</taxon>
        <taxon>Trematoda</taxon>
        <taxon>Digenea</taxon>
        <taxon>Opisthorchiida</taxon>
        <taxon>Opisthorchiata</taxon>
        <taxon>Opisthorchiidae</taxon>
        <taxon>Clonorchis</taxon>
    </lineage>
</organism>
<gene>
    <name evidence="1" type="ORF">CSKR_109495</name>
</gene>
<evidence type="ECO:0000313" key="2">
    <source>
        <dbReference type="Proteomes" id="UP000286415"/>
    </source>
</evidence>